<evidence type="ECO:0000313" key="1">
    <source>
        <dbReference type="EMBL" id="TFK65498.1"/>
    </source>
</evidence>
<dbReference type="EMBL" id="ML208434">
    <property type="protein sequence ID" value="TFK65498.1"/>
    <property type="molecule type" value="Genomic_DNA"/>
</dbReference>
<evidence type="ECO:0000313" key="2">
    <source>
        <dbReference type="Proteomes" id="UP000308600"/>
    </source>
</evidence>
<sequence>MPTETEPLLVPSVANVVGNATDGVAPRRNGLYGIDRETYDALPGRKRQLGSLALGELSTIPCVLHWLTTTYVFVRGIYATPSIIFRMSGSVGGSLVTWLLGSVLACVGTAVYIELGTGLPRSGGDKNYLEFTYRKPRFLATCIYAAYILSHGPPAANSVVFGEYFTHALGLSPSPLTMRLAGLLCLTASLVVHGCFPRFGLRLQNTLGFFKFILLSSVAFIGLLYLVKVPGFELRPDVDPPDNLRWEKLWEGEATGINAHAMALYYVLWSYTGYHGANSVLSEVENPVRTLSRALPIAMALVTCTYLLVNMAYFGVVSKADIIQNKSIIAALFFRNLFGPTTERALSGIIAISVFGNVLATMFSYARIVQEFGREGILPWSSLYASNKPFDSPFIGLASTYLPAAFIVLAIPAGDIYVFAVSLTSYCNALVMMSVSLGLLFLHSPAYRVWNWNPPFRAPGIAVVVFVVSNFFLVVLPLIPPTTTRMYERLPYWSHPTASLGVVLLGVTYWYIWGTVLPWRRRYKLEREWVIQDDGISRFAFRKVAIE</sequence>
<dbReference type="Proteomes" id="UP000308600">
    <property type="component" value="Unassembled WGS sequence"/>
</dbReference>
<organism evidence="1 2">
    <name type="scientific">Pluteus cervinus</name>
    <dbReference type="NCBI Taxonomy" id="181527"/>
    <lineage>
        <taxon>Eukaryota</taxon>
        <taxon>Fungi</taxon>
        <taxon>Dikarya</taxon>
        <taxon>Basidiomycota</taxon>
        <taxon>Agaricomycotina</taxon>
        <taxon>Agaricomycetes</taxon>
        <taxon>Agaricomycetidae</taxon>
        <taxon>Agaricales</taxon>
        <taxon>Pluteineae</taxon>
        <taxon>Pluteaceae</taxon>
        <taxon>Pluteus</taxon>
    </lineage>
</organism>
<reference evidence="1 2" key="1">
    <citation type="journal article" date="2019" name="Nat. Ecol. Evol.">
        <title>Megaphylogeny resolves global patterns of mushroom evolution.</title>
        <authorList>
            <person name="Varga T."/>
            <person name="Krizsan K."/>
            <person name="Foldi C."/>
            <person name="Dima B."/>
            <person name="Sanchez-Garcia M."/>
            <person name="Sanchez-Ramirez S."/>
            <person name="Szollosi G.J."/>
            <person name="Szarkandi J.G."/>
            <person name="Papp V."/>
            <person name="Albert L."/>
            <person name="Andreopoulos W."/>
            <person name="Angelini C."/>
            <person name="Antonin V."/>
            <person name="Barry K.W."/>
            <person name="Bougher N.L."/>
            <person name="Buchanan P."/>
            <person name="Buyck B."/>
            <person name="Bense V."/>
            <person name="Catcheside P."/>
            <person name="Chovatia M."/>
            <person name="Cooper J."/>
            <person name="Damon W."/>
            <person name="Desjardin D."/>
            <person name="Finy P."/>
            <person name="Geml J."/>
            <person name="Haridas S."/>
            <person name="Hughes K."/>
            <person name="Justo A."/>
            <person name="Karasinski D."/>
            <person name="Kautmanova I."/>
            <person name="Kiss B."/>
            <person name="Kocsube S."/>
            <person name="Kotiranta H."/>
            <person name="LaButti K.M."/>
            <person name="Lechner B.E."/>
            <person name="Liimatainen K."/>
            <person name="Lipzen A."/>
            <person name="Lukacs Z."/>
            <person name="Mihaltcheva S."/>
            <person name="Morgado L.N."/>
            <person name="Niskanen T."/>
            <person name="Noordeloos M.E."/>
            <person name="Ohm R.A."/>
            <person name="Ortiz-Santana B."/>
            <person name="Ovrebo C."/>
            <person name="Racz N."/>
            <person name="Riley R."/>
            <person name="Savchenko A."/>
            <person name="Shiryaev A."/>
            <person name="Soop K."/>
            <person name="Spirin V."/>
            <person name="Szebenyi C."/>
            <person name="Tomsovsky M."/>
            <person name="Tulloss R.E."/>
            <person name="Uehling J."/>
            <person name="Grigoriev I.V."/>
            <person name="Vagvolgyi C."/>
            <person name="Papp T."/>
            <person name="Martin F.M."/>
            <person name="Miettinen O."/>
            <person name="Hibbett D.S."/>
            <person name="Nagy L.G."/>
        </authorList>
    </citation>
    <scope>NUCLEOTIDE SEQUENCE [LARGE SCALE GENOMIC DNA]</scope>
    <source>
        <strain evidence="1 2">NL-1719</strain>
    </source>
</reference>
<gene>
    <name evidence="1" type="ORF">BDN72DRAFT_900630</name>
</gene>
<accession>A0ACD3AHZ5</accession>
<keyword evidence="2" id="KW-1185">Reference proteome</keyword>
<proteinExistence type="predicted"/>
<name>A0ACD3AHZ5_9AGAR</name>
<protein>
    <submittedName>
        <fullName evidence="1">APC amino acid permease</fullName>
    </submittedName>
</protein>